<keyword evidence="6 7" id="KW-0472">Membrane</keyword>
<dbReference type="GO" id="GO:0006865">
    <property type="term" value="P:amino acid transport"/>
    <property type="evidence" value="ECO:0007669"/>
    <property type="project" value="UniProtKB-KW"/>
</dbReference>
<feature type="transmembrane region" description="Helical" evidence="7">
    <location>
        <begin position="189"/>
        <end position="213"/>
    </location>
</feature>
<evidence type="ECO:0000256" key="2">
    <source>
        <dbReference type="ARBA" id="ARBA00022448"/>
    </source>
</evidence>
<feature type="transmembrane region" description="Helical" evidence="7">
    <location>
        <begin position="117"/>
        <end position="135"/>
    </location>
</feature>
<evidence type="ECO:0000256" key="6">
    <source>
        <dbReference type="ARBA" id="ARBA00023136"/>
    </source>
</evidence>
<keyword evidence="4" id="KW-0029">Amino-acid transport</keyword>
<dbReference type="Proteomes" id="UP000628775">
    <property type="component" value="Unassembled WGS sequence"/>
</dbReference>
<gene>
    <name evidence="9" type="primary">ycgH</name>
    <name evidence="9" type="ORF">GCM10011391_08760</name>
</gene>
<feature type="transmembrane region" description="Helical" evidence="7">
    <location>
        <begin position="38"/>
        <end position="56"/>
    </location>
</feature>
<evidence type="ECO:0000256" key="1">
    <source>
        <dbReference type="ARBA" id="ARBA00004141"/>
    </source>
</evidence>
<keyword evidence="5 7" id="KW-1133">Transmembrane helix</keyword>
<dbReference type="GO" id="GO:0055085">
    <property type="term" value="P:transmembrane transport"/>
    <property type="evidence" value="ECO:0007669"/>
    <property type="project" value="InterPro"/>
</dbReference>
<dbReference type="Gene3D" id="1.20.1740.10">
    <property type="entry name" value="Amino acid/polyamine transporter I"/>
    <property type="match status" value="1"/>
</dbReference>
<feature type="transmembrane region" description="Helical" evidence="7">
    <location>
        <begin position="12"/>
        <end position="32"/>
    </location>
</feature>
<sequence length="436" mass="47361">MDGRLQWWQLSLLGVGCIIGTGYFLGSGLAIMMTGPSVVFVFILAAVGTYIVYDALATMTTQDPQQGSFRAYAKKAYGGWAGFSSGWVYWLSEMLITGSQMTALGIFSRLWFPHVPLWLFAAGYAGLAILVVLVGTKGFDRVENVLAVVKVAAILMFIILAICVLTGVIEENRDGNLPNTLKAMFPKGSVGLWSAFIYAFYAFGGIEIMGIMAMQLKEKDEAPKAGTMMLILLGTVYVVSMALAVVVAPWQTFNTKESPFVIALNDYHLPFFSDIFNGALIIAGFSTMVASLFSVTTMLVTLARDGDAPHFFAKKAKKEGRVPLRGLGLTLCGMILSVILALLMPGKLYEYLTTAAGLMLLYNWLFILVSAFKLTPLTVWGKVKNSFGILLILLAVSGTLFHSGSRPGFLGSLGFIVIIMGVIVIRQRFRASKHAH</sequence>
<evidence type="ECO:0000259" key="8">
    <source>
        <dbReference type="Pfam" id="PF00324"/>
    </source>
</evidence>
<dbReference type="PROSITE" id="PS51257">
    <property type="entry name" value="PROKAR_LIPOPROTEIN"/>
    <property type="match status" value="1"/>
</dbReference>
<evidence type="ECO:0000256" key="4">
    <source>
        <dbReference type="ARBA" id="ARBA00022970"/>
    </source>
</evidence>
<proteinExistence type="predicted"/>
<dbReference type="InterPro" id="IPR004841">
    <property type="entry name" value="AA-permease/SLC12A_dom"/>
</dbReference>
<comment type="subcellular location">
    <subcellularLocation>
        <location evidence="1">Membrane</location>
        <topology evidence="1">Multi-pass membrane protein</topology>
    </subcellularLocation>
</comment>
<feature type="transmembrane region" description="Helical" evidence="7">
    <location>
        <begin position="408"/>
        <end position="425"/>
    </location>
</feature>
<evidence type="ECO:0000256" key="7">
    <source>
        <dbReference type="SAM" id="Phobius"/>
    </source>
</evidence>
<dbReference type="GO" id="GO:0016020">
    <property type="term" value="C:membrane"/>
    <property type="evidence" value="ECO:0007669"/>
    <property type="project" value="UniProtKB-SubCell"/>
</dbReference>
<evidence type="ECO:0000313" key="10">
    <source>
        <dbReference type="Proteomes" id="UP000628775"/>
    </source>
</evidence>
<organism evidence="9 10">
    <name type="scientific">Pullulanibacillus camelliae</name>
    <dbReference type="NCBI Taxonomy" id="1707096"/>
    <lineage>
        <taxon>Bacteria</taxon>
        <taxon>Bacillati</taxon>
        <taxon>Bacillota</taxon>
        <taxon>Bacilli</taxon>
        <taxon>Bacillales</taxon>
        <taxon>Sporolactobacillaceae</taxon>
        <taxon>Pullulanibacillus</taxon>
    </lineage>
</organism>
<feature type="domain" description="Amino acid permease/ SLC12A" evidence="8">
    <location>
        <begin position="12"/>
        <end position="374"/>
    </location>
</feature>
<protein>
    <submittedName>
        <fullName evidence="9">Putative transporter YcgH</fullName>
    </submittedName>
</protein>
<reference evidence="9" key="2">
    <citation type="submission" date="2020-09" db="EMBL/GenBank/DDBJ databases">
        <authorList>
            <person name="Sun Q."/>
            <person name="Zhou Y."/>
        </authorList>
    </citation>
    <scope>NUCLEOTIDE SEQUENCE</scope>
    <source>
        <strain evidence="9">CGMCC 1.15371</strain>
    </source>
</reference>
<feature type="transmembrane region" description="Helical" evidence="7">
    <location>
        <begin position="351"/>
        <end position="374"/>
    </location>
</feature>
<dbReference type="PANTHER" id="PTHR43495:SF5">
    <property type="entry name" value="GAMMA-AMINOBUTYRIC ACID PERMEASE"/>
    <property type="match status" value="1"/>
</dbReference>
<comment type="caution">
    <text evidence="9">The sequence shown here is derived from an EMBL/GenBank/DDBJ whole genome shotgun (WGS) entry which is preliminary data.</text>
</comment>
<dbReference type="Pfam" id="PF00324">
    <property type="entry name" value="AA_permease"/>
    <property type="match status" value="1"/>
</dbReference>
<dbReference type="RefSeq" id="WP_229672294.1">
    <property type="nucleotide sequence ID" value="NZ_BMIR01000002.1"/>
</dbReference>
<evidence type="ECO:0000256" key="3">
    <source>
        <dbReference type="ARBA" id="ARBA00022692"/>
    </source>
</evidence>
<feature type="transmembrane region" description="Helical" evidence="7">
    <location>
        <begin position="324"/>
        <end position="345"/>
    </location>
</feature>
<keyword evidence="3 7" id="KW-0812">Transmembrane</keyword>
<feature type="transmembrane region" description="Helical" evidence="7">
    <location>
        <begin position="386"/>
        <end position="402"/>
    </location>
</feature>
<feature type="transmembrane region" description="Helical" evidence="7">
    <location>
        <begin position="77"/>
        <end position="97"/>
    </location>
</feature>
<dbReference type="PIRSF" id="PIRSF006060">
    <property type="entry name" value="AA_transporter"/>
    <property type="match status" value="1"/>
</dbReference>
<name>A0A8J2VJN9_9BACL</name>
<feature type="transmembrane region" description="Helical" evidence="7">
    <location>
        <begin position="225"/>
        <end position="250"/>
    </location>
</feature>
<evidence type="ECO:0000256" key="5">
    <source>
        <dbReference type="ARBA" id="ARBA00022989"/>
    </source>
</evidence>
<dbReference type="PANTHER" id="PTHR43495">
    <property type="entry name" value="GABA PERMEASE"/>
    <property type="match status" value="1"/>
</dbReference>
<keyword evidence="2" id="KW-0813">Transport</keyword>
<dbReference type="AlphaFoldDB" id="A0A8J2VJN9"/>
<dbReference type="EMBL" id="BMIR01000002">
    <property type="protein sequence ID" value="GGE32338.1"/>
    <property type="molecule type" value="Genomic_DNA"/>
</dbReference>
<accession>A0A8J2VJN9</accession>
<feature type="transmembrane region" description="Helical" evidence="7">
    <location>
        <begin position="147"/>
        <end position="169"/>
    </location>
</feature>
<feature type="transmembrane region" description="Helical" evidence="7">
    <location>
        <begin position="275"/>
        <end position="303"/>
    </location>
</feature>
<evidence type="ECO:0000313" key="9">
    <source>
        <dbReference type="EMBL" id="GGE32338.1"/>
    </source>
</evidence>
<keyword evidence="10" id="KW-1185">Reference proteome</keyword>
<reference evidence="9" key="1">
    <citation type="journal article" date="2014" name="Int. J. Syst. Evol. Microbiol.">
        <title>Complete genome sequence of Corynebacterium casei LMG S-19264T (=DSM 44701T), isolated from a smear-ripened cheese.</title>
        <authorList>
            <consortium name="US DOE Joint Genome Institute (JGI-PGF)"/>
            <person name="Walter F."/>
            <person name="Albersmeier A."/>
            <person name="Kalinowski J."/>
            <person name="Ruckert C."/>
        </authorList>
    </citation>
    <scope>NUCLEOTIDE SEQUENCE</scope>
    <source>
        <strain evidence="9">CGMCC 1.15371</strain>
    </source>
</reference>